<reference evidence="4" key="1">
    <citation type="journal article" date="2013" name="Genetics">
        <title>The draft genome and transcriptome of Panagrellus redivivus are shaped by the harsh demands of a free-living lifestyle.</title>
        <authorList>
            <person name="Srinivasan J."/>
            <person name="Dillman A.R."/>
            <person name="Macchietto M.G."/>
            <person name="Heikkinen L."/>
            <person name="Lakso M."/>
            <person name="Fracchia K.M."/>
            <person name="Antoshechkin I."/>
            <person name="Mortazavi A."/>
            <person name="Wong G."/>
            <person name="Sternberg P.W."/>
        </authorList>
    </citation>
    <scope>NUCLEOTIDE SEQUENCE [LARGE SCALE GENOMIC DNA]</scope>
    <source>
        <strain evidence="4">MT8872</strain>
    </source>
</reference>
<comment type="similarity">
    <text evidence="1 2">Belongs to the small heat shock protein (HSP20) family.</text>
</comment>
<dbReference type="GO" id="GO:0005737">
    <property type="term" value="C:cytoplasm"/>
    <property type="evidence" value="ECO:0007669"/>
    <property type="project" value="TreeGrafter"/>
</dbReference>
<dbReference type="CDD" id="cd06526">
    <property type="entry name" value="metazoan_ACD"/>
    <property type="match status" value="1"/>
</dbReference>
<keyword evidence="4" id="KW-1185">Reference proteome</keyword>
<dbReference type="Pfam" id="PF00011">
    <property type="entry name" value="HSP20"/>
    <property type="match status" value="1"/>
</dbReference>
<dbReference type="Gene3D" id="2.60.40.790">
    <property type="match status" value="1"/>
</dbReference>
<dbReference type="InterPro" id="IPR002068">
    <property type="entry name" value="A-crystallin/Hsp20_dom"/>
</dbReference>
<evidence type="ECO:0000259" key="3">
    <source>
        <dbReference type="PROSITE" id="PS01031"/>
    </source>
</evidence>
<evidence type="ECO:0000313" key="4">
    <source>
        <dbReference type="Proteomes" id="UP000492821"/>
    </source>
</evidence>
<evidence type="ECO:0000256" key="2">
    <source>
        <dbReference type="RuleBase" id="RU003616"/>
    </source>
</evidence>
<sequence>MSLFSHNPLIHEALARRDENPLATTLQRVADDAGSQLSENPAHFRMNPDGGFDYTVNIEGFQPNELHVDLEGDQIVVRGEHAEIHEGEAAKKSFLRKMTLPPNFSKDQIHCDLDSAGNLTIHAEPNTFEGIDAQPDRPALRQM</sequence>
<dbReference type="PANTHER" id="PTHR45640">
    <property type="entry name" value="HEAT SHOCK PROTEIN HSP-12.2-RELATED"/>
    <property type="match status" value="1"/>
</dbReference>
<dbReference type="WBParaSite" id="Pan_g17289.t1">
    <property type="protein sequence ID" value="Pan_g17289.t1"/>
    <property type="gene ID" value="Pan_g17289"/>
</dbReference>
<dbReference type="AlphaFoldDB" id="A0A7E4V6S3"/>
<dbReference type="PROSITE" id="PS01031">
    <property type="entry name" value="SHSP"/>
    <property type="match status" value="1"/>
</dbReference>
<dbReference type="GO" id="GO:0009408">
    <property type="term" value="P:response to heat"/>
    <property type="evidence" value="ECO:0007669"/>
    <property type="project" value="TreeGrafter"/>
</dbReference>
<name>A0A7E4V6S3_PANRE</name>
<dbReference type="Proteomes" id="UP000492821">
    <property type="component" value="Unassembled WGS sequence"/>
</dbReference>
<proteinExistence type="inferred from homology"/>
<dbReference type="GO" id="GO:0051082">
    <property type="term" value="F:unfolded protein binding"/>
    <property type="evidence" value="ECO:0007669"/>
    <property type="project" value="TreeGrafter"/>
</dbReference>
<feature type="domain" description="SHSP" evidence="3">
    <location>
        <begin position="33"/>
        <end position="143"/>
    </location>
</feature>
<organism evidence="4 5">
    <name type="scientific">Panagrellus redivivus</name>
    <name type="common">Microworm</name>
    <dbReference type="NCBI Taxonomy" id="6233"/>
    <lineage>
        <taxon>Eukaryota</taxon>
        <taxon>Metazoa</taxon>
        <taxon>Ecdysozoa</taxon>
        <taxon>Nematoda</taxon>
        <taxon>Chromadorea</taxon>
        <taxon>Rhabditida</taxon>
        <taxon>Tylenchina</taxon>
        <taxon>Panagrolaimomorpha</taxon>
        <taxon>Panagrolaimoidea</taxon>
        <taxon>Panagrolaimidae</taxon>
        <taxon>Panagrellus</taxon>
    </lineage>
</organism>
<protein>
    <submittedName>
        <fullName evidence="5">SHSP domain-containing protein</fullName>
    </submittedName>
</protein>
<dbReference type="InterPro" id="IPR001436">
    <property type="entry name" value="Alpha-crystallin/sHSP_animal"/>
</dbReference>
<reference evidence="5" key="2">
    <citation type="submission" date="2020-10" db="UniProtKB">
        <authorList>
            <consortium name="WormBaseParasite"/>
        </authorList>
    </citation>
    <scope>IDENTIFICATION</scope>
</reference>
<evidence type="ECO:0000313" key="5">
    <source>
        <dbReference type="WBParaSite" id="Pan_g17289.t1"/>
    </source>
</evidence>
<dbReference type="GO" id="GO:0005634">
    <property type="term" value="C:nucleus"/>
    <property type="evidence" value="ECO:0007669"/>
    <property type="project" value="TreeGrafter"/>
</dbReference>
<dbReference type="InterPro" id="IPR008978">
    <property type="entry name" value="HSP20-like_chaperone"/>
</dbReference>
<dbReference type="PANTHER" id="PTHR45640:SF26">
    <property type="entry name" value="RE23625P"/>
    <property type="match status" value="1"/>
</dbReference>
<dbReference type="SUPFAM" id="SSF49764">
    <property type="entry name" value="HSP20-like chaperones"/>
    <property type="match status" value="1"/>
</dbReference>
<accession>A0A7E4V6S3</accession>
<evidence type="ECO:0000256" key="1">
    <source>
        <dbReference type="PROSITE-ProRule" id="PRU00285"/>
    </source>
</evidence>
<dbReference type="GO" id="GO:0042026">
    <property type="term" value="P:protein refolding"/>
    <property type="evidence" value="ECO:0007669"/>
    <property type="project" value="TreeGrafter"/>
</dbReference>